<dbReference type="Pfam" id="PF07730">
    <property type="entry name" value="HisKA_3"/>
    <property type="match status" value="1"/>
</dbReference>
<gene>
    <name evidence="12" type="ORF">KIH74_25525</name>
</gene>
<keyword evidence="9" id="KW-0812">Transmembrane</keyword>
<evidence type="ECO:0000256" key="9">
    <source>
        <dbReference type="SAM" id="Phobius"/>
    </source>
</evidence>
<feature type="domain" description="Histidine kinase/HSP90-like ATPase" evidence="10">
    <location>
        <begin position="301"/>
        <end position="398"/>
    </location>
</feature>
<feature type="transmembrane region" description="Helical" evidence="9">
    <location>
        <begin position="20"/>
        <end position="42"/>
    </location>
</feature>
<evidence type="ECO:0000313" key="12">
    <source>
        <dbReference type="EMBL" id="MBT0772331.1"/>
    </source>
</evidence>
<keyword evidence="4" id="KW-0808">Transferase</keyword>
<name>A0ABS5TQ73_9ACTN</name>
<evidence type="ECO:0000313" key="13">
    <source>
        <dbReference type="Proteomes" id="UP001197247"/>
    </source>
</evidence>
<dbReference type="RefSeq" id="WP_214158793.1">
    <property type="nucleotide sequence ID" value="NZ_JAHBAY010000012.1"/>
</dbReference>
<comment type="caution">
    <text evidence="12">The sequence shown here is derived from an EMBL/GenBank/DDBJ whole genome shotgun (WGS) entry which is preliminary data.</text>
</comment>
<sequence length="399" mass="41118">MDALPQPSATRVRQIVAVALSRTVLLTRAAVCLTTAVVGLLVHSDGVVSAALVVVLLLSTAAGVAALPRWPTLVRSPVPLLSADAVLVLAVLGLSRGGLTYFAFAAGSAALAGAALGFAAIPLWAAQTVQGLVVCAVLLNTADPGDALAGFLLAAPPAAVLAGIGTVLARRVLIRQMSRTVRLITDAQRSAAAAERARLARELHDSVAKTLRAMSLAAVALPGSLRRQPALAEQLAGVISQGATAASQEARQLIDGMRLDAPDEDFATTLRRVCALWSAETGISATATVGPVEPPVAVRYELARIAGEALVNVHRHAAATRVGVTVSERGRGLVMTVRDNGRGFDAPYGEDPAALQQLQHRGHAGIVGMMERARTIGGTLTVESEPGLGTLIRVRVPVL</sequence>
<dbReference type="InterPro" id="IPR003594">
    <property type="entry name" value="HATPase_dom"/>
</dbReference>
<dbReference type="PANTHER" id="PTHR24421">
    <property type="entry name" value="NITRATE/NITRITE SENSOR PROTEIN NARX-RELATED"/>
    <property type="match status" value="1"/>
</dbReference>
<proteinExistence type="predicted"/>
<evidence type="ECO:0000256" key="8">
    <source>
        <dbReference type="ARBA" id="ARBA00023012"/>
    </source>
</evidence>
<evidence type="ECO:0000256" key="1">
    <source>
        <dbReference type="ARBA" id="ARBA00000085"/>
    </source>
</evidence>
<dbReference type="Gene3D" id="1.20.5.1930">
    <property type="match status" value="1"/>
</dbReference>
<dbReference type="InterPro" id="IPR011712">
    <property type="entry name" value="Sig_transdc_His_kin_sub3_dim/P"/>
</dbReference>
<feature type="transmembrane region" description="Helical" evidence="9">
    <location>
        <begin position="147"/>
        <end position="169"/>
    </location>
</feature>
<dbReference type="Pfam" id="PF02518">
    <property type="entry name" value="HATPase_c"/>
    <property type="match status" value="1"/>
</dbReference>
<dbReference type="InterPro" id="IPR036890">
    <property type="entry name" value="HATPase_C_sf"/>
</dbReference>
<keyword evidence="8" id="KW-0902">Two-component regulatory system</keyword>
<dbReference type="PANTHER" id="PTHR24421:SF10">
    <property type="entry name" value="NITRATE_NITRITE SENSOR PROTEIN NARQ"/>
    <property type="match status" value="1"/>
</dbReference>
<keyword evidence="9" id="KW-1133">Transmembrane helix</keyword>
<organism evidence="12 13">
    <name type="scientific">Kineosporia corallincola</name>
    <dbReference type="NCBI Taxonomy" id="2835133"/>
    <lineage>
        <taxon>Bacteria</taxon>
        <taxon>Bacillati</taxon>
        <taxon>Actinomycetota</taxon>
        <taxon>Actinomycetes</taxon>
        <taxon>Kineosporiales</taxon>
        <taxon>Kineosporiaceae</taxon>
        <taxon>Kineosporia</taxon>
    </lineage>
</organism>
<keyword evidence="7" id="KW-0067">ATP-binding</keyword>
<comment type="catalytic activity">
    <reaction evidence="1">
        <text>ATP + protein L-histidine = ADP + protein N-phospho-L-histidine.</text>
        <dbReference type="EC" id="2.7.13.3"/>
    </reaction>
</comment>
<dbReference type="Gene3D" id="3.30.565.10">
    <property type="entry name" value="Histidine kinase-like ATPase, C-terminal domain"/>
    <property type="match status" value="1"/>
</dbReference>
<keyword evidence="13" id="KW-1185">Reference proteome</keyword>
<feature type="transmembrane region" description="Helical" evidence="9">
    <location>
        <begin position="76"/>
        <end position="94"/>
    </location>
</feature>
<evidence type="ECO:0000256" key="6">
    <source>
        <dbReference type="ARBA" id="ARBA00022777"/>
    </source>
</evidence>
<keyword evidence="3" id="KW-0597">Phosphoprotein</keyword>
<keyword evidence="6" id="KW-0418">Kinase</keyword>
<evidence type="ECO:0000256" key="2">
    <source>
        <dbReference type="ARBA" id="ARBA00012438"/>
    </source>
</evidence>
<dbReference type="EC" id="2.7.13.3" evidence="2"/>
<dbReference type="CDD" id="cd16917">
    <property type="entry name" value="HATPase_UhpB-NarQ-NarX-like"/>
    <property type="match status" value="1"/>
</dbReference>
<dbReference type="EMBL" id="JAHBAY010000012">
    <property type="protein sequence ID" value="MBT0772331.1"/>
    <property type="molecule type" value="Genomic_DNA"/>
</dbReference>
<reference evidence="12 13" key="1">
    <citation type="submission" date="2021-05" db="EMBL/GenBank/DDBJ databases">
        <title>Kineosporia and Streptomyces sp. nov. two new marine actinobacteria isolated from Coral.</title>
        <authorList>
            <person name="Buangrab K."/>
            <person name="Sutthacheep M."/>
            <person name="Yeemin T."/>
            <person name="Harunari E."/>
            <person name="Igarashi Y."/>
            <person name="Kanchanasin P."/>
            <person name="Tanasupawat S."/>
            <person name="Phongsopitanun W."/>
        </authorList>
    </citation>
    <scope>NUCLEOTIDE SEQUENCE [LARGE SCALE GENOMIC DNA]</scope>
    <source>
        <strain evidence="12 13">J2-2</strain>
    </source>
</reference>
<evidence type="ECO:0000256" key="7">
    <source>
        <dbReference type="ARBA" id="ARBA00022840"/>
    </source>
</evidence>
<keyword evidence="5" id="KW-0547">Nucleotide-binding</keyword>
<evidence type="ECO:0000259" key="10">
    <source>
        <dbReference type="Pfam" id="PF02518"/>
    </source>
</evidence>
<dbReference type="InterPro" id="IPR050482">
    <property type="entry name" value="Sensor_HK_TwoCompSys"/>
</dbReference>
<dbReference type="SUPFAM" id="SSF55874">
    <property type="entry name" value="ATPase domain of HSP90 chaperone/DNA topoisomerase II/histidine kinase"/>
    <property type="match status" value="1"/>
</dbReference>
<feature type="transmembrane region" description="Helical" evidence="9">
    <location>
        <begin position="49"/>
        <end position="70"/>
    </location>
</feature>
<evidence type="ECO:0000256" key="3">
    <source>
        <dbReference type="ARBA" id="ARBA00022553"/>
    </source>
</evidence>
<protein>
    <recommendedName>
        <fullName evidence="2">histidine kinase</fullName>
        <ecNumber evidence="2">2.7.13.3</ecNumber>
    </recommendedName>
</protein>
<feature type="domain" description="Signal transduction histidine kinase subgroup 3 dimerisation and phosphoacceptor" evidence="11">
    <location>
        <begin position="195"/>
        <end position="258"/>
    </location>
</feature>
<accession>A0ABS5TQ73</accession>
<feature type="transmembrane region" description="Helical" evidence="9">
    <location>
        <begin position="101"/>
        <end position="127"/>
    </location>
</feature>
<keyword evidence="9" id="KW-0472">Membrane</keyword>
<dbReference type="Proteomes" id="UP001197247">
    <property type="component" value="Unassembled WGS sequence"/>
</dbReference>
<evidence type="ECO:0000256" key="5">
    <source>
        <dbReference type="ARBA" id="ARBA00022741"/>
    </source>
</evidence>
<evidence type="ECO:0000259" key="11">
    <source>
        <dbReference type="Pfam" id="PF07730"/>
    </source>
</evidence>
<evidence type="ECO:0000256" key="4">
    <source>
        <dbReference type="ARBA" id="ARBA00022679"/>
    </source>
</evidence>